<evidence type="ECO:0000256" key="3">
    <source>
        <dbReference type="RuleBase" id="RU000363"/>
    </source>
</evidence>
<organism evidence="4 5">
    <name type="scientific">Arctia plantaginis</name>
    <name type="common">Wood tiger moth</name>
    <name type="synonym">Phalaena plantaginis</name>
    <dbReference type="NCBI Taxonomy" id="874455"/>
    <lineage>
        <taxon>Eukaryota</taxon>
        <taxon>Metazoa</taxon>
        <taxon>Ecdysozoa</taxon>
        <taxon>Arthropoda</taxon>
        <taxon>Hexapoda</taxon>
        <taxon>Insecta</taxon>
        <taxon>Pterygota</taxon>
        <taxon>Neoptera</taxon>
        <taxon>Endopterygota</taxon>
        <taxon>Lepidoptera</taxon>
        <taxon>Glossata</taxon>
        <taxon>Ditrysia</taxon>
        <taxon>Noctuoidea</taxon>
        <taxon>Erebidae</taxon>
        <taxon>Arctiinae</taxon>
        <taxon>Arctia</taxon>
    </lineage>
</organism>
<dbReference type="Gene3D" id="3.40.50.720">
    <property type="entry name" value="NAD(P)-binding Rossmann-like Domain"/>
    <property type="match status" value="1"/>
</dbReference>
<dbReference type="PRINTS" id="PR00081">
    <property type="entry name" value="GDHRDH"/>
</dbReference>
<comment type="similarity">
    <text evidence="1 3">Belongs to the short-chain dehydrogenases/reductases (SDR) family.</text>
</comment>
<dbReference type="OrthoDB" id="1933717at2759"/>
<evidence type="ECO:0000256" key="2">
    <source>
        <dbReference type="ARBA" id="ARBA00023002"/>
    </source>
</evidence>
<evidence type="ECO:0000313" key="4">
    <source>
        <dbReference type="EMBL" id="CAB3220629.1"/>
    </source>
</evidence>
<dbReference type="PRINTS" id="PR00080">
    <property type="entry name" value="SDRFAMILY"/>
</dbReference>
<dbReference type="InterPro" id="IPR036291">
    <property type="entry name" value="NAD(P)-bd_dom_sf"/>
</dbReference>
<dbReference type="AlphaFoldDB" id="A0A8S0YNK6"/>
<evidence type="ECO:0000256" key="1">
    <source>
        <dbReference type="ARBA" id="ARBA00006484"/>
    </source>
</evidence>
<evidence type="ECO:0008006" key="6">
    <source>
        <dbReference type="Google" id="ProtNLM"/>
    </source>
</evidence>
<accession>A0A8S0YNK6</accession>
<keyword evidence="5" id="KW-1185">Reference proteome</keyword>
<evidence type="ECO:0000313" key="5">
    <source>
        <dbReference type="Proteomes" id="UP000494106"/>
    </source>
</evidence>
<dbReference type="PANTHER" id="PTHR43115:SF4">
    <property type="entry name" value="DEHYDROGENASE_REDUCTASE SDR FAMILY MEMBER 11"/>
    <property type="match status" value="1"/>
</dbReference>
<dbReference type="Proteomes" id="UP000494106">
    <property type="component" value="Unassembled WGS sequence"/>
</dbReference>
<dbReference type="SUPFAM" id="SSF51735">
    <property type="entry name" value="NAD(P)-binding Rossmann-fold domains"/>
    <property type="match status" value="1"/>
</dbReference>
<dbReference type="GO" id="GO:0016616">
    <property type="term" value="F:oxidoreductase activity, acting on the CH-OH group of donors, NAD or NADP as acceptor"/>
    <property type="evidence" value="ECO:0007669"/>
    <property type="project" value="UniProtKB-ARBA"/>
</dbReference>
<protein>
    <recommendedName>
        <fullName evidence="6">Farnesol dehydrogenase-like</fullName>
    </recommendedName>
</protein>
<dbReference type="Pfam" id="PF00106">
    <property type="entry name" value="adh_short"/>
    <property type="match status" value="1"/>
</dbReference>
<dbReference type="EMBL" id="CADEBC010000045">
    <property type="protein sequence ID" value="CAB3220629.1"/>
    <property type="molecule type" value="Genomic_DNA"/>
</dbReference>
<keyword evidence="2" id="KW-0560">Oxidoreductase</keyword>
<sequence>MSTSSLAMDRWIGNTAVVTGASSGIGAATCVALADAGIRVVGLARRAERIHALNSKVRGTGTIISRKCDVSNSSEVSDTFKWIEDTVGAVHIMINNAGVNRCGSITGANNDMLSEEAILSMLDINLKGTILGSRHAAHSMKCHGIDGHIININSIAGHYIPLYEKFNVYPCTKHAVTAFTASLLNELASHKCKIKVTSLSPGLVITELEGLTDLKGEFPALEPEDIADAVLYVLSTPPHVNIDELTITSVTERRA</sequence>
<comment type="caution">
    <text evidence="4">The sequence shown here is derived from an EMBL/GenBank/DDBJ whole genome shotgun (WGS) entry which is preliminary data.</text>
</comment>
<name>A0A8S0YNK6_ARCPL</name>
<dbReference type="InterPro" id="IPR002347">
    <property type="entry name" value="SDR_fam"/>
</dbReference>
<dbReference type="PANTHER" id="PTHR43115">
    <property type="entry name" value="DEHYDROGENASE/REDUCTASE SDR FAMILY MEMBER 11"/>
    <property type="match status" value="1"/>
</dbReference>
<dbReference type="FunFam" id="3.40.50.720:FF:000047">
    <property type="entry name" value="NADP-dependent L-serine/L-allo-threonine dehydrogenase"/>
    <property type="match status" value="1"/>
</dbReference>
<gene>
    <name evidence="4" type="ORF">APLA_LOCUS389</name>
</gene>
<proteinExistence type="inferred from homology"/>
<reference evidence="4 5" key="1">
    <citation type="submission" date="2020-04" db="EMBL/GenBank/DDBJ databases">
        <authorList>
            <person name="Wallbank WR R."/>
            <person name="Pardo Diaz C."/>
            <person name="Kozak K."/>
            <person name="Martin S."/>
            <person name="Jiggins C."/>
            <person name="Moest M."/>
            <person name="Warren A I."/>
            <person name="Byers J.R.P. K."/>
            <person name="Montejo-Kovacevich G."/>
            <person name="Yen C E."/>
        </authorList>
    </citation>
    <scope>NUCLEOTIDE SEQUENCE [LARGE SCALE GENOMIC DNA]</scope>
</reference>